<dbReference type="EMBL" id="SSOP01000235">
    <property type="protein sequence ID" value="KAB5589733.1"/>
    <property type="molecule type" value="Genomic_DNA"/>
</dbReference>
<evidence type="ECO:0000259" key="9">
    <source>
        <dbReference type="Pfam" id="PF13649"/>
    </source>
</evidence>
<dbReference type="CDD" id="cd02440">
    <property type="entry name" value="AdoMet_MTases"/>
    <property type="match status" value="1"/>
</dbReference>
<feature type="domain" description="Protein arginine N-methyltransferase" evidence="10">
    <location>
        <begin position="184"/>
        <end position="347"/>
    </location>
</feature>
<feature type="region of interest" description="Disordered" evidence="7">
    <location>
        <begin position="929"/>
        <end position="981"/>
    </location>
</feature>
<dbReference type="InterPro" id="IPR055135">
    <property type="entry name" value="PRMT_dom"/>
</dbReference>
<dbReference type="GO" id="GO:0042054">
    <property type="term" value="F:histone methyltransferase activity"/>
    <property type="evidence" value="ECO:0007669"/>
    <property type="project" value="TreeGrafter"/>
</dbReference>
<evidence type="ECO:0000256" key="8">
    <source>
        <dbReference type="SAM" id="Phobius"/>
    </source>
</evidence>
<dbReference type="PANTHER" id="PTHR11006">
    <property type="entry name" value="PROTEIN ARGININE N-METHYLTRANSFERASE"/>
    <property type="match status" value="1"/>
</dbReference>
<keyword evidence="8" id="KW-0812">Transmembrane</keyword>
<feature type="compositionally biased region" description="Polar residues" evidence="7">
    <location>
        <begin position="890"/>
        <end position="899"/>
    </location>
</feature>
<keyword evidence="2 6" id="KW-0489">Methyltransferase</keyword>
<dbReference type="Pfam" id="PF13649">
    <property type="entry name" value="Methyltransf_25"/>
    <property type="match status" value="1"/>
</dbReference>
<proteinExistence type="predicted"/>
<keyword evidence="4 6" id="KW-0949">S-adenosyl-L-methionine</keyword>
<evidence type="ECO:0000313" key="12">
    <source>
        <dbReference type="Proteomes" id="UP000383932"/>
    </source>
</evidence>
<dbReference type="InterPro" id="IPR029063">
    <property type="entry name" value="SAM-dependent_MTases_sf"/>
</dbReference>
<keyword evidence="12" id="KW-1185">Reference proteome</keyword>
<dbReference type="FunFam" id="2.70.160.11:FF:000001">
    <property type="entry name" value="Blast:Protein arginine N-methyltransferase 1"/>
    <property type="match status" value="1"/>
</dbReference>
<accession>A0A5N5QDX3</accession>
<evidence type="ECO:0000256" key="3">
    <source>
        <dbReference type="ARBA" id="ARBA00022679"/>
    </source>
</evidence>
<feature type="compositionally biased region" description="Low complexity" evidence="7">
    <location>
        <begin position="827"/>
        <end position="850"/>
    </location>
</feature>
<reference evidence="11 12" key="1">
    <citation type="journal article" date="2019" name="Fungal Biol. Biotechnol.">
        <title>Draft genome sequence of fastidious pathogen Ceratobasidium theobromae, which causes vascular-streak dieback in Theobroma cacao.</title>
        <authorList>
            <person name="Ali S.S."/>
            <person name="Asman A."/>
            <person name="Shao J."/>
            <person name="Firmansyah A.P."/>
            <person name="Susilo A.W."/>
            <person name="Rosmana A."/>
            <person name="McMahon P."/>
            <person name="Junaid M."/>
            <person name="Guest D."/>
            <person name="Kheng T.Y."/>
            <person name="Meinhardt L.W."/>
            <person name="Bailey B.A."/>
        </authorList>
    </citation>
    <scope>NUCLEOTIDE SEQUENCE [LARGE SCALE GENOMIC DNA]</scope>
    <source>
        <strain evidence="11 12">CT2</strain>
    </source>
</reference>
<gene>
    <name evidence="11" type="ORF">CTheo_6828</name>
</gene>
<dbReference type="InterPro" id="IPR041698">
    <property type="entry name" value="Methyltransf_25"/>
</dbReference>
<dbReference type="Gene3D" id="2.70.160.11">
    <property type="entry name" value="Hnrnp arginine n-methyltransferase1"/>
    <property type="match status" value="1"/>
</dbReference>
<feature type="compositionally biased region" description="Polar residues" evidence="7">
    <location>
        <begin position="870"/>
        <end position="879"/>
    </location>
</feature>
<feature type="region of interest" description="Disordered" evidence="7">
    <location>
        <begin position="705"/>
        <end position="850"/>
    </location>
</feature>
<dbReference type="Proteomes" id="UP000383932">
    <property type="component" value="Unassembled WGS sequence"/>
</dbReference>
<dbReference type="GO" id="GO:0035242">
    <property type="term" value="F:protein-arginine omega-N asymmetric methyltransferase activity"/>
    <property type="evidence" value="ECO:0007669"/>
    <property type="project" value="UniProtKB-EC"/>
</dbReference>
<dbReference type="SUPFAM" id="SSF53335">
    <property type="entry name" value="S-adenosyl-L-methionine-dependent methyltransferases"/>
    <property type="match status" value="1"/>
</dbReference>
<dbReference type="GO" id="GO:0005634">
    <property type="term" value="C:nucleus"/>
    <property type="evidence" value="ECO:0007669"/>
    <property type="project" value="TreeGrafter"/>
</dbReference>
<dbReference type="Pfam" id="PF22528">
    <property type="entry name" value="PRMT_C"/>
    <property type="match status" value="1"/>
</dbReference>
<feature type="domain" description="Methyltransferase" evidence="9">
    <location>
        <begin position="65"/>
        <end position="135"/>
    </location>
</feature>
<keyword evidence="8" id="KW-0472">Membrane</keyword>
<organism evidence="11 12">
    <name type="scientific">Ceratobasidium theobromae</name>
    <dbReference type="NCBI Taxonomy" id="1582974"/>
    <lineage>
        <taxon>Eukaryota</taxon>
        <taxon>Fungi</taxon>
        <taxon>Dikarya</taxon>
        <taxon>Basidiomycota</taxon>
        <taxon>Agaricomycotina</taxon>
        <taxon>Agaricomycetes</taxon>
        <taxon>Cantharellales</taxon>
        <taxon>Ceratobasidiaceae</taxon>
        <taxon>Ceratobasidium</taxon>
    </lineage>
</organism>
<dbReference type="InterPro" id="IPR025799">
    <property type="entry name" value="Arg_MeTrfase"/>
</dbReference>
<evidence type="ECO:0000256" key="4">
    <source>
        <dbReference type="ARBA" id="ARBA00022691"/>
    </source>
</evidence>
<sequence>MSDDKSTAAIEGDRVDSENMTSKDYYADSYAHFGIHEEMLKDTVRTTSYRNAMYNNSHLFKDKLVLDVGCGTGILSMFAAKAGAKHVVGIDMSNIIDQAQKIIEANGFKDTITLVKGKLEEAELPFQKFDIIVSEWMGYFLYVHGFYVVHQDFDLFLRLYESMLDTVLLARDKYLAPDGLMFPDTATIYLAAIEDQDYKEEKINFWDNVYGFDYSCIKDIALREPLVDTVDLKAVVTKPYPIKHIDLRTAKKEDLTFTADFTLIAERVDYIHAFLAWFDICFDAAHKPVKFSTGPHAKYTHWKQTVFYTKDVIPIKAGDEIVGTLTCAPNQRNNRDLDITISYESKGERPTSDHLVYKINDTQVEDADTPPSATRAPGRATDKIGRAAVSFPRMGGTKPADRRRGDQDCFRSLRVAALSLADIASPRPDDVWISMAENDGSRVVHTSPILPTVYRSFKPTTISVTTLAARHEPSIPTIMAISSSSSLEFALSSTPVPIESDVTTTTDLPSTDPMVSPGTLIVLSTVLPAIVIFQLCVIVYLIRRIRAQGRSASYARDTEQDLPMADIRRDANQPRFSGLEHRAVSPFSLSLHDLVFGQSSGTKSRSDGSNVSSDSGHDAEVSRPATAKIRDMDLEAPPTPVLAVRYPSKLAPGKTVPGNRTSIYVDRMSVGSTPVSSVVFAHDGGSSSRDVDDTLPVTNITRYPIRDEINPPTGMPSHREAEVPPSLATAAAEGPDALTTAPTRPSSSNGGTGKALKLFGIGPTPPARAHVRSQSQPITTTHGLPSLQISPRVRALASGARQSHSHLSQPPSEAARPATSGCMHRPSGSLSASTPSTCSHSASSSQRQPLSIIVPPRLGAPIRPAAELSALQTPPSTSRIPRAPGLRSPPITTASPTQLSDLGVHIYGGLRDAEPSPETRERILRLLGRLPASEPNGPDGDDGDQRPGSGGTRQANLRRIQSEGGLALGPGRSSRHHHKTT</sequence>
<dbReference type="AlphaFoldDB" id="A0A5N5QDX3"/>
<evidence type="ECO:0000313" key="11">
    <source>
        <dbReference type="EMBL" id="KAB5589733.1"/>
    </source>
</evidence>
<dbReference type="PANTHER" id="PTHR11006:SF53">
    <property type="entry name" value="PROTEIN ARGININE N-METHYLTRANSFERASE 3"/>
    <property type="match status" value="1"/>
</dbReference>
<feature type="compositionally biased region" description="Polar residues" evidence="7">
    <location>
        <begin position="800"/>
        <end position="811"/>
    </location>
</feature>
<dbReference type="Gene3D" id="3.40.50.150">
    <property type="entry name" value="Vaccinia Virus protein VP39"/>
    <property type="match status" value="1"/>
</dbReference>
<feature type="compositionally biased region" description="Polar residues" evidence="7">
    <location>
        <begin position="772"/>
        <end position="789"/>
    </location>
</feature>
<feature type="region of interest" description="Disordered" evidence="7">
    <location>
        <begin position="867"/>
        <end position="899"/>
    </location>
</feature>
<dbReference type="PROSITE" id="PS51678">
    <property type="entry name" value="SAM_MT_PRMT"/>
    <property type="match status" value="1"/>
</dbReference>
<dbReference type="OrthoDB" id="7848332at2759"/>
<evidence type="ECO:0000256" key="5">
    <source>
        <dbReference type="ARBA" id="ARBA00049303"/>
    </source>
</evidence>
<feature type="compositionally biased region" description="Polar residues" evidence="7">
    <location>
        <begin position="740"/>
        <end position="749"/>
    </location>
</feature>
<comment type="caution">
    <text evidence="11">The sequence shown here is derived from an EMBL/GenBank/DDBJ whole genome shotgun (WGS) entry which is preliminary data.</text>
</comment>
<dbReference type="EC" id="2.1.1.319" evidence="1"/>
<name>A0A5N5QDX3_9AGAM</name>
<evidence type="ECO:0000256" key="2">
    <source>
        <dbReference type="ARBA" id="ARBA00022603"/>
    </source>
</evidence>
<dbReference type="GO" id="GO:0032259">
    <property type="term" value="P:methylation"/>
    <property type="evidence" value="ECO:0007669"/>
    <property type="project" value="UniProtKB-KW"/>
</dbReference>
<keyword evidence="3 6" id="KW-0808">Transferase</keyword>
<evidence type="ECO:0000259" key="10">
    <source>
        <dbReference type="Pfam" id="PF22528"/>
    </source>
</evidence>
<comment type="catalytic activity">
    <reaction evidence="5">
        <text>L-arginyl-[protein] + S-adenosyl-L-methionine = N(omega)-methyl-L-arginyl-[protein] + S-adenosyl-L-homocysteine + H(+)</text>
        <dbReference type="Rhea" id="RHEA:48100"/>
        <dbReference type="Rhea" id="RHEA-COMP:10532"/>
        <dbReference type="Rhea" id="RHEA-COMP:11990"/>
        <dbReference type="ChEBI" id="CHEBI:15378"/>
        <dbReference type="ChEBI" id="CHEBI:29965"/>
        <dbReference type="ChEBI" id="CHEBI:57856"/>
        <dbReference type="ChEBI" id="CHEBI:59789"/>
        <dbReference type="ChEBI" id="CHEBI:65280"/>
    </reaction>
    <physiologicalReaction direction="left-to-right" evidence="5">
        <dbReference type="Rhea" id="RHEA:48101"/>
    </physiologicalReaction>
</comment>
<keyword evidence="8" id="KW-1133">Transmembrane helix</keyword>
<evidence type="ECO:0000256" key="6">
    <source>
        <dbReference type="PROSITE-ProRule" id="PRU01015"/>
    </source>
</evidence>
<feature type="region of interest" description="Disordered" evidence="7">
    <location>
        <begin position="599"/>
        <end position="634"/>
    </location>
</feature>
<protein>
    <recommendedName>
        <fullName evidence="1">type I protein arginine methyltransferase</fullName>
        <ecNumber evidence="1">2.1.1.319</ecNumber>
    </recommendedName>
</protein>
<feature type="transmembrane region" description="Helical" evidence="8">
    <location>
        <begin position="520"/>
        <end position="542"/>
    </location>
</feature>
<dbReference type="FunFam" id="3.40.50.150:FF:000003">
    <property type="entry name" value="Blast:Protein arginine N-methyltransferase 1"/>
    <property type="match status" value="1"/>
</dbReference>
<evidence type="ECO:0000256" key="1">
    <source>
        <dbReference type="ARBA" id="ARBA00011925"/>
    </source>
</evidence>
<evidence type="ECO:0000256" key="7">
    <source>
        <dbReference type="SAM" id="MobiDB-lite"/>
    </source>
</evidence>